<feature type="domain" description="Serine hydrolase" evidence="2">
    <location>
        <begin position="3"/>
        <end position="176"/>
    </location>
</feature>
<organism evidence="3 4">
    <name type="scientific">Catenulispora pinistramenti</name>
    <dbReference type="NCBI Taxonomy" id="2705254"/>
    <lineage>
        <taxon>Bacteria</taxon>
        <taxon>Bacillati</taxon>
        <taxon>Actinomycetota</taxon>
        <taxon>Actinomycetes</taxon>
        <taxon>Catenulisporales</taxon>
        <taxon>Catenulisporaceae</taxon>
        <taxon>Catenulispora</taxon>
    </lineage>
</organism>
<dbReference type="Pfam" id="PF03959">
    <property type="entry name" value="FSH1"/>
    <property type="match status" value="1"/>
</dbReference>
<dbReference type="InterPro" id="IPR005645">
    <property type="entry name" value="FSH-like_dom"/>
</dbReference>
<dbReference type="PANTHER" id="PTHR48070:SF6">
    <property type="entry name" value="ESTERASE OVCA2"/>
    <property type="match status" value="1"/>
</dbReference>
<dbReference type="InterPro" id="IPR029058">
    <property type="entry name" value="AB_hydrolase_fold"/>
</dbReference>
<keyword evidence="1" id="KW-0378">Hydrolase</keyword>
<dbReference type="Gene3D" id="3.40.50.1820">
    <property type="entry name" value="alpha/beta hydrolase"/>
    <property type="match status" value="1"/>
</dbReference>
<comment type="caution">
    <text evidence="3">The sequence shown here is derived from an EMBL/GenBank/DDBJ whole genome shotgun (WGS) entry which is preliminary data.</text>
</comment>
<name>A0ABS5L4N1_9ACTN</name>
<dbReference type="InterPro" id="IPR050593">
    <property type="entry name" value="LovG"/>
</dbReference>
<accession>A0ABS5L4N1</accession>
<dbReference type="SUPFAM" id="SSF53474">
    <property type="entry name" value="alpha/beta-Hydrolases"/>
    <property type="match status" value="1"/>
</dbReference>
<keyword evidence="4" id="KW-1185">Reference proteome</keyword>
<evidence type="ECO:0000313" key="4">
    <source>
        <dbReference type="Proteomes" id="UP000730482"/>
    </source>
</evidence>
<sequence length="195" mass="20997">MSDLRVLCLHGYHGSGAILRDQMASLTRSLPANIELVYVDAPSLATGDFGWWHEGFDGWERTRDWAIELVCAGPRFDGVFGFSQGAALAGLLTAVQESGTAPPEFHFRFAAMVGGFTSDLPKHAVLFQHELTTPSVHVIGRGDVIVPRKDSLRLADRFADPLVIEHSGGHIVPGHDAVAGPIAAFLGARKEADDE</sequence>
<dbReference type="PANTHER" id="PTHR48070">
    <property type="entry name" value="ESTERASE OVCA2"/>
    <property type="match status" value="1"/>
</dbReference>
<proteinExistence type="predicted"/>
<evidence type="ECO:0000256" key="1">
    <source>
        <dbReference type="ARBA" id="ARBA00022801"/>
    </source>
</evidence>
<dbReference type="RefSeq" id="WP_212019739.1">
    <property type="nucleotide sequence ID" value="NZ_JAAFYZ010000246.1"/>
</dbReference>
<evidence type="ECO:0000313" key="3">
    <source>
        <dbReference type="EMBL" id="MBS2553317.1"/>
    </source>
</evidence>
<protein>
    <recommendedName>
        <fullName evidence="2">Serine hydrolase domain-containing protein</fullName>
    </recommendedName>
</protein>
<evidence type="ECO:0000259" key="2">
    <source>
        <dbReference type="Pfam" id="PF03959"/>
    </source>
</evidence>
<reference evidence="3 4" key="1">
    <citation type="submission" date="2020-02" db="EMBL/GenBank/DDBJ databases">
        <title>Acidophilic actinobacteria isolated from forest soil.</title>
        <authorList>
            <person name="Golinska P."/>
        </authorList>
    </citation>
    <scope>NUCLEOTIDE SEQUENCE [LARGE SCALE GENOMIC DNA]</scope>
    <source>
        <strain evidence="3 4">NL8</strain>
    </source>
</reference>
<dbReference type="EMBL" id="JAAFYZ010000246">
    <property type="protein sequence ID" value="MBS2553317.1"/>
    <property type="molecule type" value="Genomic_DNA"/>
</dbReference>
<gene>
    <name evidence="3" type="ORF">KGQ19_41330</name>
</gene>
<dbReference type="Proteomes" id="UP000730482">
    <property type="component" value="Unassembled WGS sequence"/>
</dbReference>